<gene>
    <name evidence="3" type="ORF">GR156_02005</name>
</gene>
<dbReference type="Pfam" id="PF01890">
    <property type="entry name" value="CbiG_C"/>
    <property type="match status" value="1"/>
</dbReference>
<dbReference type="AlphaFoldDB" id="A0A6N8TA85"/>
<name>A0A6N8TA85_SHIZO</name>
<dbReference type="InterPro" id="IPR052553">
    <property type="entry name" value="CbiG_hydrolase"/>
</dbReference>
<reference evidence="3 4" key="1">
    <citation type="submission" date="2019-12" db="EMBL/GenBank/DDBJ databases">
        <title>Shinella granuli gen. nov., sp. nov., and proposal of the reclassification of Zoogloea ramigera ATCC 19623 as Shinella zoogloeoides sp. nov.</title>
        <authorList>
            <person name="Gao J."/>
        </authorList>
    </citation>
    <scope>NUCLEOTIDE SEQUENCE [LARGE SCALE GENOMIC DNA]</scope>
    <source>
        <strain evidence="3 4">DSM 287</strain>
    </source>
</reference>
<dbReference type="InterPro" id="IPR002750">
    <property type="entry name" value="CobE/GbiG_C"/>
</dbReference>
<protein>
    <submittedName>
        <fullName evidence="3">Cobalamin biosynthesis protein CobE</fullName>
    </submittedName>
</protein>
<feature type="domain" description="CobE/GbiG C-terminal" evidence="2">
    <location>
        <begin position="57"/>
        <end position="173"/>
    </location>
</feature>
<sequence length="200" mass="20107">MGDGARQAGRAVSGAADPEGPHPGPSETAGPGLSRGICEKPPMYAKAPSPDIRRRPLVLGLGCERGTPPAELVALAVSVVARPGDVAFVATLDTRAGEPAMQAVAEHFSVPLVTFPADRLEAETPRLANPSDIVFAHTGCHGVAEAAALAQAGAGARLIVGKTKSAHATAAVAESFQAFGAVSSALDSASLHSDSSRECA</sequence>
<evidence type="ECO:0000259" key="2">
    <source>
        <dbReference type="Pfam" id="PF01890"/>
    </source>
</evidence>
<comment type="caution">
    <text evidence="3">The sequence shown here is derived from an EMBL/GenBank/DDBJ whole genome shotgun (WGS) entry which is preliminary data.</text>
</comment>
<evidence type="ECO:0000313" key="3">
    <source>
        <dbReference type="EMBL" id="MXN99065.1"/>
    </source>
</evidence>
<proteinExistence type="predicted"/>
<dbReference type="PANTHER" id="PTHR37477:SF1">
    <property type="entry name" value="COBALT-PRECORRIN-5A HYDROLASE"/>
    <property type="match status" value="1"/>
</dbReference>
<dbReference type="EMBL" id="WUML01000001">
    <property type="protein sequence ID" value="MXN99065.1"/>
    <property type="molecule type" value="Genomic_DNA"/>
</dbReference>
<accession>A0A6N8TA85</accession>
<dbReference type="InterPro" id="IPR036518">
    <property type="entry name" value="CobE/GbiG_C_sf"/>
</dbReference>
<dbReference type="Proteomes" id="UP000440304">
    <property type="component" value="Unassembled WGS sequence"/>
</dbReference>
<dbReference type="GO" id="GO:0009236">
    <property type="term" value="P:cobalamin biosynthetic process"/>
    <property type="evidence" value="ECO:0007669"/>
    <property type="project" value="InterPro"/>
</dbReference>
<dbReference type="SUPFAM" id="SSF159664">
    <property type="entry name" value="CobE/GbiG C-terminal domain-like"/>
    <property type="match status" value="1"/>
</dbReference>
<feature type="region of interest" description="Disordered" evidence="1">
    <location>
        <begin position="1"/>
        <end position="49"/>
    </location>
</feature>
<dbReference type="Gene3D" id="3.30.420.180">
    <property type="entry name" value="CobE/GbiG C-terminal domain"/>
    <property type="match status" value="1"/>
</dbReference>
<organism evidence="3 4">
    <name type="scientific">Shinella zoogloeoides</name>
    <name type="common">Crabtreella saccharophila</name>
    <dbReference type="NCBI Taxonomy" id="352475"/>
    <lineage>
        <taxon>Bacteria</taxon>
        <taxon>Pseudomonadati</taxon>
        <taxon>Pseudomonadota</taxon>
        <taxon>Alphaproteobacteria</taxon>
        <taxon>Hyphomicrobiales</taxon>
        <taxon>Rhizobiaceae</taxon>
        <taxon>Shinella</taxon>
    </lineage>
</organism>
<evidence type="ECO:0000256" key="1">
    <source>
        <dbReference type="SAM" id="MobiDB-lite"/>
    </source>
</evidence>
<evidence type="ECO:0000313" key="4">
    <source>
        <dbReference type="Proteomes" id="UP000440304"/>
    </source>
</evidence>
<dbReference type="PANTHER" id="PTHR37477">
    <property type="entry name" value="COBALT-PRECORRIN-5A HYDROLASE"/>
    <property type="match status" value="1"/>
</dbReference>